<evidence type="ECO:0000256" key="6">
    <source>
        <dbReference type="ARBA" id="ARBA00022801"/>
    </source>
</evidence>
<dbReference type="PANTHER" id="PTHR24264">
    <property type="entry name" value="TRYPSIN-RELATED"/>
    <property type="match status" value="1"/>
</dbReference>
<keyword evidence="7" id="KW-0353">Hemolymph clotting</keyword>
<evidence type="ECO:0000256" key="5">
    <source>
        <dbReference type="ARBA" id="ARBA00022729"/>
    </source>
</evidence>
<dbReference type="Gene3D" id="2.40.10.10">
    <property type="entry name" value="Trypsin-like serine proteases"/>
    <property type="match status" value="1"/>
</dbReference>
<keyword evidence="6 12" id="KW-0378">Hydrolase</keyword>
<dbReference type="CDD" id="cd00190">
    <property type="entry name" value="Tryp_SPc"/>
    <property type="match status" value="1"/>
</dbReference>
<dbReference type="InterPro" id="IPR018114">
    <property type="entry name" value="TRYPSIN_HIS"/>
</dbReference>
<dbReference type="PROSITE" id="PS00134">
    <property type="entry name" value="TRYPSIN_HIS"/>
    <property type="match status" value="1"/>
</dbReference>
<evidence type="ECO:0000256" key="1">
    <source>
        <dbReference type="ARBA" id="ARBA00004613"/>
    </source>
</evidence>
<keyword evidence="9" id="KW-1015">Disulfide bond</keyword>
<name>A0A8J2WMI2_9CRUS</name>
<evidence type="ECO:0000313" key="15">
    <source>
        <dbReference type="EMBL" id="CAH0111846.1"/>
    </source>
</evidence>
<dbReference type="GO" id="GO:0042381">
    <property type="term" value="P:hemolymph coagulation"/>
    <property type="evidence" value="ECO:0007669"/>
    <property type="project" value="UniProtKB-KW"/>
</dbReference>
<evidence type="ECO:0000256" key="11">
    <source>
        <dbReference type="ARBA" id="ARBA00066707"/>
    </source>
</evidence>
<dbReference type="PROSITE" id="PS00135">
    <property type="entry name" value="TRYPSIN_SER"/>
    <property type="match status" value="1"/>
</dbReference>
<evidence type="ECO:0000259" key="14">
    <source>
        <dbReference type="PROSITE" id="PS50240"/>
    </source>
</evidence>
<comment type="subcellular location">
    <subcellularLocation>
        <location evidence="1">Secreted</location>
    </subcellularLocation>
</comment>
<gene>
    <name evidence="15" type="ORF">DGAL_LOCUS15503</name>
</gene>
<dbReference type="InterPro" id="IPR001254">
    <property type="entry name" value="Trypsin_dom"/>
</dbReference>
<keyword evidence="3" id="KW-0768">Sushi</keyword>
<evidence type="ECO:0000256" key="7">
    <source>
        <dbReference type="ARBA" id="ARBA00022820"/>
    </source>
</evidence>
<feature type="chain" id="PRO_5035188387" description="limulus clotting factor C" evidence="13">
    <location>
        <begin position="18"/>
        <end position="275"/>
    </location>
</feature>
<protein>
    <recommendedName>
        <fullName evidence="11">limulus clotting factor C</fullName>
        <ecNumber evidence="11">3.4.21.84</ecNumber>
    </recommendedName>
</protein>
<reference evidence="15" key="1">
    <citation type="submission" date="2021-11" db="EMBL/GenBank/DDBJ databases">
        <authorList>
            <person name="Schell T."/>
        </authorList>
    </citation>
    <scope>NUCLEOTIDE SEQUENCE</scope>
    <source>
        <strain evidence="15">M5</strain>
    </source>
</reference>
<proteinExistence type="predicted"/>
<evidence type="ECO:0000256" key="13">
    <source>
        <dbReference type="SAM" id="SignalP"/>
    </source>
</evidence>
<dbReference type="InterPro" id="IPR050127">
    <property type="entry name" value="Serine_Proteases_S1"/>
</dbReference>
<dbReference type="Proteomes" id="UP000789390">
    <property type="component" value="Unassembled WGS sequence"/>
</dbReference>
<dbReference type="InterPro" id="IPR001314">
    <property type="entry name" value="Peptidase_S1A"/>
</dbReference>
<dbReference type="Pfam" id="PF00089">
    <property type="entry name" value="Trypsin"/>
    <property type="match status" value="1"/>
</dbReference>
<dbReference type="SMART" id="SM00020">
    <property type="entry name" value="Tryp_SPc"/>
    <property type="match status" value="1"/>
</dbReference>
<dbReference type="PANTHER" id="PTHR24264:SF65">
    <property type="entry name" value="SRCR DOMAIN-CONTAINING PROTEIN"/>
    <property type="match status" value="1"/>
</dbReference>
<feature type="signal peptide" evidence="13">
    <location>
        <begin position="1"/>
        <end position="17"/>
    </location>
</feature>
<evidence type="ECO:0000256" key="4">
    <source>
        <dbReference type="ARBA" id="ARBA00022670"/>
    </source>
</evidence>
<evidence type="ECO:0000256" key="3">
    <source>
        <dbReference type="ARBA" id="ARBA00022659"/>
    </source>
</evidence>
<keyword evidence="2" id="KW-0964">Secreted</keyword>
<dbReference type="SUPFAM" id="SSF50494">
    <property type="entry name" value="Trypsin-like serine proteases"/>
    <property type="match status" value="1"/>
</dbReference>
<evidence type="ECO:0000256" key="2">
    <source>
        <dbReference type="ARBA" id="ARBA00022525"/>
    </source>
</evidence>
<evidence type="ECO:0000256" key="8">
    <source>
        <dbReference type="ARBA" id="ARBA00022825"/>
    </source>
</evidence>
<evidence type="ECO:0000256" key="12">
    <source>
        <dbReference type="RuleBase" id="RU363034"/>
    </source>
</evidence>
<evidence type="ECO:0000256" key="10">
    <source>
        <dbReference type="ARBA" id="ARBA00052079"/>
    </source>
</evidence>
<dbReference type="InterPro" id="IPR033116">
    <property type="entry name" value="TRYPSIN_SER"/>
</dbReference>
<dbReference type="InterPro" id="IPR009003">
    <property type="entry name" value="Peptidase_S1_PA"/>
</dbReference>
<organism evidence="15 16">
    <name type="scientific">Daphnia galeata</name>
    <dbReference type="NCBI Taxonomy" id="27404"/>
    <lineage>
        <taxon>Eukaryota</taxon>
        <taxon>Metazoa</taxon>
        <taxon>Ecdysozoa</taxon>
        <taxon>Arthropoda</taxon>
        <taxon>Crustacea</taxon>
        <taxon>Branchiopoda</taxon>
        <taxon>Diplostraca</taxon>
        <taxon>Cladocera</taxon>
        <taxon>Anomopoda</taxon>
        <taxon>Daphniidae</taxon>
        <taxon>Daphnia</taxon>
    </lineage>
</organism>
<dbReference type="InterPro" id="IPR043504">
    <property type="entry name" value="Peptidase_S1_PA_chymotrypsin"/>
</dbReference>
<dbReference type="GO" id="GO:0006508">
    <property type="term" value="P:proteolysis"/>
    <property type="evidence" value="ECO:0007669"/>
    <property type="project" value="UniProtKB-KW"/>
</dbReference>
<keyword evidence="8 12" id="KW-0720">Serine protease</keyword>
<sequence length="275" mass="29871">MCRYILIFLLWNYVTRASTASIADVPALRPTRIVNGEEVGDGEVTWQISLQLSIGGSVRQRIMSHFCGGAIINDRWAITAAHCVYQKMYITSENLFVVFNTTNMKLPDVPNIGVEKIFSANYSPDTKENDLALLKLKDSIYNTTEPFGAVSLPSESFKPSGDCIVSGWGYQQVNGGSTPDHLMAANVTILTHEDCQNRFSPKYTIYPGMICAGGNSTDACQGDSGGPLVCKSSTGQNVLTGIVSWGIGCATPNIPGVYTEVAKYATWINKIMSEN</sequence>
<dbReference type="GO" id="GO:0005615">
    <property type="term" value="C:extracellular space"/>
    <property type="evidence" value="ECO:0007669"/>
    <property type="project" value="TreeGrafter"/>
</dbReference>
<dbReference type="EC" id="3.4.21.84" evidence="11"/>
<dbReference type="PROSITE" id="PS50240">
    <property type="entry name" value="TRYPSIN_DOM"/>
    <property type="match status" value="1"/>
</dbReference>
<keyword evidence="16" id="KW-1185">Reference proteome</keyword>
<dbReference type="PRINTS" id="PR00722">
    <property type="entry name" value="CHYMOTRYPSIN"/>
</dbReference>
<feature type="domain" description="Peptidase S1" evidence="14">
    <location>
        <begin position="33"/>
        <end position="273"/>
    </location>
</feature>
<evidence type="ECO:0000256" key="9">
    <source>
        <dbReference type="ARBA" id="ARBA00023157"/>
    </source>
</evidence>
<dbReference type="GO" id="GO:0004252">
    <property type="term" value="F:serine-type endopeptidase activity"/>
    <property type="evidence" value="ECO:0007669"/>
    <property type="project" value="InterPro"/>
</dbReference>
<accession>A0A8J2WMI2</accession>
<keyword evidence="5 13" id="KW-0732">Signal</keyword>
<evidence type="ECO:0000313" key="16">
    <source>
        <dbReference type="Proteomes" id="UP000789390"/>
    </source>
</evidence>
<dbReference type="EMBL" id="CAKKLH010000318">
    <property type="protein sequence ID" value="CAH0111846.1"/>
    <property type="molecule type" value="Genomic_DNA"/>
</dbReference>
<comment type="catalytic activity">
    <reaction evidence="10">
        <text>Selective cleavage of 103-Arg-|-Ser-104 and 124-Ile-|-Ile-125 bonds in Limulus clotting factor B to form activated factor B. Cleavage of -Pro-Arg-|-Xaa- bonds in synthetic substrates.</text>
        <dbReference type="EC" id="3.4.21.84"/>
    </reaction>
</comment>
<dbReference type="AlphaFoldDB" id="A0A8J2WMI2"/>
<dbReference type="FunFam" id="2.40.10.10:FF:000120">
    <property type="entry name" value="Putative serine protease"/>
    <property type="match status" value="1"/>
</dbReference>
<keyword evidence="4 12" id="KW-0645">Protease</keyword>
<comment type="caution">
    <text evidence="15">The sequence shown here is derived from an EMBL/GenBank/DDBJ whole genome shotgun (WGS) entry which is preliminary data.</text>
</comment>
<dbReference type="OrthoDB" id="93664at2759"/>